<dbReference type="PRINTS" id="PR00007">
    <property type="entry name" value="COMPLEMNTC1Q"/>
</dbReference>
<keyword evidence="2" id="KW-0964">Secreted</keyword>
<dbReference type="Pfam" id="PF00386">
    <property type="entry name" value="C1q"/>
    <property type="match status" value="3"/>
</dbReference>
<protein>
    <recommendedName>
        <fullName evidence="4">C1q domain-containing protein</fullName>
    </recommendedName>
</protein>
<sequence length="385" mass="42958">MPQNAAFTKGQTSHLHLLQGEIINFNKNITIINSAFDTNGAFICQQPGIYSFNMFSLTMSDVNVWLELFKNDQIVASLFGNTPHDYADAGNSVILHLNAEDRIDVRAHSNYTTHLFGTTDQVYTTFTGVLLSPDFQIDNQIGKREAFSVGLTHHFHLEHGEVVALWLELYHNDDYVNSAFGHTPSRYADAGNCAILHLRKDDTVYIKGRNEYGIDLYGTSDEIYDTFSGSLLTASSFAYPEIGSSTDEEVAFSVGLTHTMSGTKLIFDRIFINIGNGYHETTGVFNAPKSGIYVFYYYALSTQNKVIYVDLYHNYHYVNSLYGHISNGYANGGNAATLELMSGDTVYIKVRDTNSEFYGSSDEIYCTFSGHFVSPSFKFHPGPIG</sequence>
<evidence type="ECO:0000256" key="1">
    <source>
        <dbReference type="ARBA" id="ARBA00004613"/>
    </source>
</evidence>
<dbReference type="SUPFAM" id="SSF49842">
    <property type="entry name" value="TNF-like"/>
    <property type="match status" value="3"/>
</dbReference>
<dbReference type="GO" id="GO:0005576">
    <property type="term" value="C:extracellular region"/>
    <property type="evidence" value="ECO:0007669"/>
    <property type="project" value="UniProtKB-SubCell"/>
</dbReference>
<proteinExistence type="predicted"/>
<feature type="domain" description="C1q" evidence="4">
    <location>
        <begin position="1"/>
        <end position="137"/>
    </location>
</feature>
<evidence type="ECO:0000313" key="5">
    <source>
        <dbReference type="EMBL" id="KAK3093600.1"/>
    </source>
</evidence>
<comment type="subcellular location">
    <subcellularLocation>
        <location evidence="1">Secreted</location>
    </subcellularLocation>
</comment>
<dbReference type="InterPro" id="IPR008983">
    <property type="entry name" value="Tumour_necrosis_fac-like_dom"/>
</dbReference>
<dbReference type="Proteomes" id="UP001186944">
    <property type="component" value="Unassembled WGS sequence"/>
</dbReference>
<accession>A0AA88YC53</accession>
<evidence type="ECO:0000313" key="6">
    <source>
        <dbReference type="Proteomes" id="UP001186944"/>
    </source>
</evidence>
<organism evidence="5 6">
    <name type="scientific">Pinctada imbricata</name>
    <name type="common">Atlantic pearl-oyster</name>
    <name type="synonym">Pinctada martensii</name>
    <dbReference type="NCBI Taxonomy" id="66713"/>
    <lineage>
        <taxon>Eukaryota</taxon>
        <taxon>Metazoa</taxon>
        <taxon>Spiralia</taxon>
        <taxon>Lophotrochozoa</taxon>
        <taxon>Mollusca</taxon>
        <taxon>Bivalvia</taxon>
        <taxon>Autobranchia</taxon>
        <taxon>Pteriomorphia</taxon>
        <taxon>Pterioida</taxon>
        <taxon>Pterioidea</taxon>
        <taxon>Pteriidae</taxon>
        <taxon>Pinctada</taxon>
    </lineage>
</organism>
<evidence type="ECO:0000259" key="4">
    <source>
        <dbReference type="PROSITE" id="PS50871"/>
    </source>
</evidence>
<evidence type="ECO:0000256" key="2">
    <source>
        <dbReference type="ARBA" id="ARBA00022525"/>
    </source>
</evidence>
<keyword evidence="6" id="KW-1185">Reference proteome</keyword>
<evidence type="ECO:0000256" key="3">
    <source>
        <dbReference type="ARBA" id="ARBA00022729"/>
    </source>
</evidence>
<dbReference type="AlphaFoldDB" id="A0AA88YC53"/>
<dbReference type="Gene3D" id="2.60.120.40">
    <property type="match status" value="3"/>
</dbReference>
<name>A0AA88YC53_PINIB</name>
<dbReference type="PROSITE" id="PS50871">
    <property type="entry name" value="C1Q"/>
    <property type="match status" value="2"/>
</dbReference>
<dbReference type="EMBL" id="VSWD01000009">
    <property type="protein sequence ID" value="KAK3093600.1"/>
    <property type="molecule type" value="Genomic_DNA"/>
</dbReference>
<keyword evidence="3" id="KW-0732">Signal</keyword>
<dbReference type="SMART" id="SM00110">
    <property type="entry name" value="C1Q"/>
    <property type="match status" value="2"/>
</dbReference>
<dbReference type="PANTHER" id="PTHR22923">
    <property type="entry name" value="CEREBELLIN-RELATED"/>
    <property type="match status" value="1"/>
</dbReference>
<feature type="domain" description="C1q" evidence="4">
    <location>
        <begin position="245"/>
        <end position="379"/>
    </location>
</feature>
<dbReference type="PANTHER" id="PTHR22923:SF116">
    <property type="entry name" value="C1Q DOMAIN-CONTAINING PROTEIN"/>
    <property type="match status" value="1"/>
</dbReference>
<comment type="caution">
    <text evidence="5">The sequence shown here is derived from an EMBL/GenBank/DDBJ whole genome shotgun (WGS) entry which is preliminary data.</text>
</comment>
<dbReference type="InterPro" id="IPR050822">
    <property type="entry name" value="Cerebellin_Synaptic_Org"/>
</dbReference>
<gene>
    <name evidence="5" type="ORF">FSP39_017952</name>
</gene>
<dbReference type="InterPro" id="IPR001073">
    <property type="entry name" value="C1q_dom"/>
</dbReference>
<reference evidence="5" key="1">
    <citation type="submission" date="2019-08" db="EMBL/GenBank/DDBJ databases">
        <title>The improved chromosome-level genome for the pearl oyster Pinctada fucata martensii using PacBio sequencing and Hi-C.</title>
        <authorList>
            <person name="Zheng Z."/>
        </authorList>
    </citation>
    <scope>NUCLEOTIDE SEQUENCE</scope>
    <source>
        <strain evidence="5">ZZ-2019</strain>
        <tissue evidence="5">Adductor muscle</tissue>
    </source>
</reference>